<evidence type="ECO:0000313" key="4">
    <source>
        <dbReference type="EMBL" id="CAB3983123.1"/>
    </source>
</evidence>
<keyword evidence="5" id="KW-1185">Reference proteome</keyword>
<dbReference type="GO" id="GO:0046983">
    <property type="term" value="F:protein dimerization activity"/>
    <property type="evidence" value="ECO:0007669"/>
    <property type="project" value="InterPro"/>
</dbReference>
<evidence type="ECO:0000256" key="1">
    <source>
        <dbReference type="SAM" id="MobiDB-lite"/>
    </source>
</evidence>
<feature type="domain" description="HAT C-terminal dimerisation" evidence="2">
    <location>
        <begin position="626"/>
        <end position="693"/>
    </location>
</feature>
<protein>
    <submittedName>
        <fullName evidence="4">Zinc finger MYM-type 1-like</fullName>
    </submittedName>
</protein>
<dbReference type="InterPro" id="IPR012337">
    <property type="entry name" value="RNaseH-like_sf"/>
</dbReference>
<gene>
    <name evidence="4" type="ORF">PACLA_8A077575</name>
</gene>
<dbReference type="Pfam" id="PF14291">
    <property type="entry name" value="DUF4371"/>
    <property type="match status" value="1"/>
</dbReference>
<accession>A0A7D9DH10</accession>
<dbReference type="AlphaFoldDB" id="A0A7D9DH10"/>
<dbReference type="InterPro" id="IPR008906">
    <property type="entry name" value="HATC_C_dom"/>
</dbReference>
<dbReference type="PANTHER" id="PTHR45749:SF21">
    <property type="entry name" value="DUF4371 DOMAIN-CONTAINING PROTEIN"/>
    <property type="match status" value="1"/>
</dbReference>
<feature type="domain" description="DUF4371" evidence="3">
    <location>
        <begin position="182"/>
        <end position="296"/>
    </location>
</feature>
<organism evidence="4 5">
    <name type="scientific">Paramuricea clavata</name>
    <name type="common">Red gorgonian</name>
    <name type="synonym">Violescent sea-whip</name>
    <dbReference type="NCBI Taxonomy" id="317549"/>
    <lineage>
        <taxon>Eukaryota</taxon>
        <taxon>Metazoa</taxon>
        <taxon>Cnidaria</taxon>
        <taxon>Anthozoa</taxon>
        <taxon>Octocorallia</taxon>
        <taxon>Malacalcyonacea</taxon>
        <taxon>Plexauridae</taxon>
        <taxon>Paramuricea</taxon>
    </lineage>
</organism>
<feature type="compositionally biased region" description="Polar residues" evidence="1">
    <location>
        <begin position="350"/>
        <end position="360"/>
    </location>
</feature>
<dbReference type="EMBL" id="CACRXK020000579">
    <property type="protein sequence ID" value="CAB3983123.1"/>
    <property type="molecule type" value="Genomic_DNA"/>
</dbReference>
<dbReference type="Pfam" id="PF05699">
    <property type="entry name" value="Dimer_Tnp_hAT"/>
    <property type="match status" value="1"/>
</dbReference>
<dbReference type="PANTHER" id="PTHR45749">
    <property type="match status" value="1"/>
</dbReference>
<evidence type="ECO:0000259" key="3">
    <source>
        <dbReference type="Pfam" id="PF14291"/>
    </source>
</evidence>
<comment type="caution">
    <text evidence="4">The sequence shown here is derived from an EMBL/GenBank/DDBJ whole genome shotgun (WGS) entry which is preliminary data.</text>
</comment>
<evidence type="ECO:0000313" key="5">
    <source>
        <dbReference type="Proteomes" id="UP001152795"/>
    </source>
</evidence>
<feature type="region of interest" description="Disordered" evidence="1">
    <location>
        <begin position="338"/>
        <end position="365"/>
    </location>
</feature>
<dbReference type="Proteomes" id="UP001152795">
    <property type="component" value="Unassembled WGS sequence"/>
</dbReference>
<proteinExistence type="predicted"/>
<reference evidence="4" key="1">
    <citation type="submission" date="2020-04" db="EMBL/GenBank/DDBJ databases">
        <authorList>
            <person name="Alioto T."/>
            <person name="Alioto T."/>
            <person name="Gomez Garrido J."/>
        </authorList>
    </citation>
    <scope>NUCLEOTIDE SEQUENCE</scope>
    <source>
        <strain evidence="4">A484AB</strain>
    </source>
</reference>
<evidence type="ECO:0000259" key="2">
    <source>
        <dbReference type="Pfam" id="PF05699"/>
    </source>
</evidence>
<dbReference type="InterPro" id="IPR025398">
    <property type="entry name" value="DUF4371"/>
</dbReference>
<sequence length="750" mass="85440">MLLSDLRKCSELEDFDPCAAYPSDRGHFRERLSDDLVEVLVKAGSCQPNTIINTQGGRKFNPALDLKLFSVKRNWFSCSEKLGIVYCHNCWLLAKDTSRNKDTPWIDGFLPNTNHLKQQIETHEESMTHKEGTKHYAQIKAGKGVSKLNEAGIAKAKNFWRELKVGDGYPYFRELVESKSHKCRYLSPSIQNEIIEILSNATRLKLVDKIKTAPCYTLIFDTRSDICRVDQISIVVRWVDVEAAEAVETFLGFLPAKQGGTAKALTDTVLDYLRHITLDPKRIRGQGYDGASVMSGSKGEIYNFFNKSINRTAELNCTTSVDNSAELNVINEFMDSVVSDSDSDSDNSDETSINSGSITPKRNRRNGKNKLTLKKLCATRWSSRINSVRAVKNRYGDLLHMLNKLKEKKGKDNAKERDEAGNLHRKMNRFEFVIMLIIWEKLLTAIQIASADLQSMKLDLCKAAKELERALCKVKGMRDKWNTIKMEAVKFALKVGVSFTFTFKRVGRVSRFFDEFASDTRPQDPEERFTVEMFYRVIDTATTQLEERFKSQNFVANAFKFVLPGSLASLDITEMRKSVNVFVNEYKGDICKDGVEVVDYTADLMGEIESFRWCFGNQLKRMSSVSEVLALLKDVDVSTYSKLLSAVVIFVTLPVTVANAERSFSKFKLIKNYLRSSISQDRMDSLAILSIENKEAWSLNMEKLIDKFAEKKSKNQQIQSLNYCELIYPQLRLFGQLNFCSVLKTVRLIE</sequence>
<dbReference type="SUPFAM" id="SSF53098">
    <property type="entry name" value="Ribonuclease H-like"/>
    <property type="match status" value="1"/>
</dbReference>
<name>A0A7D9DH10_PARCT</name>
<dbReference type="OrthoDB" id="6598476at2759"/>